<feature type="transmembrane region" description="Helical" evidence="1">
    <location>
        <begin position="20"/>
        <end position="42"/>
    </location>
</feature>
<dbReference type="InterPro" id="IPR014729">
    <property type="entry name" value="Rossmann-like_a/b/a_fold"/>
</dbReference>
<keyword evidence="1" id="KW-0812">Transmembrane</keyword>
<dbReference type="PANTHER" id="PTHR30336">
    <property type="entry name" value="INNER MEMBRANE PROTEIN, PROBABLE PERMEASE"/>
    <property type="match status" value="1"/>
</dbReference>
<comment type="caution">
    <text evidence="3">The sequence shown here is derived from an EMBL/GenBank/DDBJ whole genome shotgun (WGS) entry which is preliminary data.</text>
</comment>
<dbReference type="GO" id="GO:0043164">
    <property type="term" value="P:Gram-negative-bacterium-type cell wall biogenesis"/>
    <property type="evidence" value="ECO:0007669"/>
    <property type="project" value="TreeGrafter"/>
</dbReference>
<gene>
    <name evidence="3" type="ORF">DK847_03160</name>
</gene>
<evidence type="ECO:0000259" key="2">
    <source>
        <dbReference type="Pfam" id="PF02698"/>
    </source>
</evidence>
<dbReference type="AlphaFoldDB" id="A0A2W2BRF3"/>
<evidence type="ECO:0000313" key="3">
    <source>
        <dbReference type="EMBL" id="PZF78809.1"/>
    </source>
</evidence>
<evidence type="ECO:0000256" key="1">
    <source>
        <dbReference type="SAM" id="Phobius"/>
    </source>
</evidence>
<dbReference type="InterPro" id="IPR003848">
    <property type="entry name" value="DUF218"/>
</dbReference>
<dbReference type="EMBL" id="QKVK01000001">
    <property type="protein sequence ID" value="PZF78809.1"/>
    <property type="molecule type" value="Genomic_DNA"/>
</dbReference>
<feature type="transmembrane region" description="Helical" evidence="1">
    <location>
        <begin position="54"/>
        <end position="74"/>
    </location>
</feature>
<reference evidence="4" key="1">
    <citation type="submission" date="2018-06" db="EMBL/GenBank/DDBJ databases">
        <title>Aestuariibacter litoralis strain KCTC 52945T.</title>
        <authorList>
            <person name="Li X."/>
            <person name="Salam N."/>
            <person name="Li J.-L."/>
            <person name="Chen Y.-M."/>
            <person name="Yang Z.-W."/>
            <person name="Zhang L.-Y."/>
            <person name="Han M.-X."/>
            <person name="Xiao M."/>
            <person name="Li W.-J."/>
        </authorList>
    </citation>
    <scope>NUCLEOTIDE SEQUENCE [LARGE SCALE GENOMIC DNA]</scope>
    <source>
        <strain evidence="4">KCTC 52945</strain>
    </source>
</reference>
<keyword evidence="4" id="KW-1185">Reference proteome</keyword>
<dbReference type="PANTHER" id="PTHR30336:SF4">
    <property type="entry name" value="ENVELOPE BIOGENESIS FACTOR ELYC"/>
    <property type="match status" value="1"/>
</dbReference>
<dbReference type="Gene3D" id="3.40.50.620">
    <property type="entry name" value="HUPs"/>
    <property type="match status" value="1"/>
</dbReference>
<evidence type="ECO:0000313" key="4">
    <source>
        <dbReference type="Proteomes" id="UP000248795"/>
    </source>
</evidence>
<feature type="domain" description="DUF218" evidence="2">
    <location>
        <begin position="93"/>
        <end position="259"/>
    </location>
</feature>
<dbReference type="GO" id="GO:0000270">
    <property type="term" value="P:peptidoglycan metabolic process"/>
    <property type="evidence" value="ECO:0007669"/>
    <property type="project" value="TreeGrafter"/>
</dbReference>
<dbReference type="CDD" id="cd06259">
    <property type="entry name" value="YdcF-like"/>
    <property type="match status" value="1"/>
</dbReference>
<organism evidence="3 4">
    <name type="scientific">Aestuariivirga litoralis</name>
    <dbReference type="NCBI Taxonomy" id="2650924"/>
    <lineage>
        <taxon>Bacteria</taxon>
        <taxon>Pseudomonadati</taxon>
        <taxon>Pseudomonadota</taxon>
        <taxon>Alphaproteobacteria</taxon>
        <taxon>Hyphomicrobiales</taxon>
        <taxon>Aestuariivirgaceae</taxon>
        <taxon>Aestuariivirga</taxon>
    </lineage>
</organism>
<keyword evidence="1" id="KW-1133">Transmembrane helix</keyword>
<name>A0A2W2BRF3_9HYPH</name>
<dbReference type="Proteomes" id="UP000248795">
    <property type="component" value="Unassembled WGS sequence"/>
</dbReference>
<sequence length="269" mass="27933">MTFAPRWANLPAILLHLTKIAAVFATPLGVGLVVALLGLLLAWRGWRRLGHSCILVALLGLWAAAMPLTARLALGALEAAYPALPPGQSPAADVAIVLGGAVRGALPPRPGPDLAEASDRVLYAAELFRAGKVAKVVVTGGNLPWENASRPEAEVIASLLQSWGVPASRIVSLGSSRTTAENAAEVKAAWPSLGASSALLVTSAAHMPRALATFRSAGLPVTPAATDVRIVRQPTNLLDVLPSADALLQTSDAAKEAIGYFVYWLRGDI</sequence>
<dbReference type="InterPro" id="IPR051599">
    <property type="entry name" value="Cell_Envelope_Assoc"/>
</dbReference>
<dbReference type="GO" id="GO:0005886">
    <property type="term" value="C:plasma membrane"/>
    <property type="evidence" value="ECO:0007669"/>
    <property type="project" value="TreeGrafter"/>
</dbReference>
<protein>
    <submittedName>
        <fullName evidence="3">YdcF family protein</fullName>
    </submittedName>
</protein>
<accession>A0A2W2BRF3</accession>
<keyword evidence="1" id="KW-0472">Membrane</keyword>
<dbReference type="Pfam" id="PF02698">
    <property type="entry name" value="DUF218"/>
    <property type="match status" value="1"/>
</dbReference>
<proteinExistence type="predicted"/>